<evidence type="ECO:0000313" key="4">
    <source>
        <dbReference type="Proteomes" id="UP000324800"/>
    </source>
</evidence>
<evidence type="ECO:0000256" key="2">
    <source>
        <dbReference type="SAM" id="Phobius"/>
    </source>
</evidence>
<feature type="transmembrane region" description="Helical" evidence="2">
    <location>
        <begin position="154"/>
        <end position="177"/>
    </location>
</feature>
<feature type="transmembrane region" description="Helical" evidence="2">
    <location>
        <begin position="256"/>
        <end position="282"/>
    </location>
</feature>
<keyword evidence="2" id="KW-1133">Transmembrane helix</keyword>
<feature type="transmembrane region" description="Helical" evidence="2">
    <location>
        <begin position="87"/>
        <end position="105"/>
    </location>
</feature>
<comment type="caution">
    <text evidence="3">The sequence shown here is derived from an EMBL/GenBank/DDBJ whole genome shotgun (WGS) entry which is preliminary data.</text>
</comment>
<organism evidence="3 4">
    <name type="scientific">Streblomastix strix</name>
    <dbReference type="NCBI Taxonomy" id="222440"/>
    <lineage>
        <taxon>Eukaryota</taxon>
        <taxon>Metamonada</taxon>
        <taxon>Preaxostyla</taxon>
        <taxon>Oxymonadida</taxon>
        <taxon>Streblomastigidae</taxon>
        <taxon>Streblomastix</taxon>
    </lineage>
</organism>
<dbReference type="Proteomes" id="UP000324800">
    <property type="component" value="Unassembled WGS sequence"/>
</dbReference>
<gene>
    <name evidence="3" type="ORF">EZS28_012328</name>
</gene>
<sequence length="446" mass="51715">MANSSVQSFTRRSLITVLCSVAAVLAFGHILTSTLFVDYSSRAQMTLTLMNIIFSCFVLTGIVFCIYAASVCFSFQSHHMAARIGTGILLCILPFLIYCGGYALIYSGSEEIQLLDSDLQSDQQTNANYLPEPNVIKIVNRDIVPTILSQAQIMLIQGIGSFIVAVAITLILISFTFSFGWQFVKPYRILLILLTVCILAILCFLQLGFWSIFPSFNVTRKRGRLDSPPFSLSLETQPTQDEEQSSVPQFDRFLKWGITLMVFFILCTITFLVLFIFGLFMLSKKVIRKRNKLHIRITKEIENILKDQKDKELQTQDQEINNQSIISREKPSKKDEMKQNYDKYKDLAYRQLYDKRSKECERREKMLEITAQFILEREFQQKEMKRLIEEREYGLEVGMTEEKKKNEEYEQKSKKLLQVEQDDQNLENGLEERIQLEKESPEQKLE</sequence>
<feature type="compositionally biased region" description="Basic and acidic residues" evidence="1">
    <location>
        <begin position="430"/>
        <end position="446"/>
    </location>
</feature>
<keyword evidence="2" id="KW-0472">Membrane</keyword>
<feature type="transmembrane region" description="Helical" evidence="2">
    <location>
        <begin position="52"/>
        <end position="75"/>
    </location>
</feature>
<dbReference type="EMBL" id="SNRW01002644">
    <property type="protein sequence ID" value="KAA6392144.1"/>
    <property type="molecule type" value="Genomic_DNA"/>
</dbReference>
<feature type="transmembrane region" description="Helical" evidence="2">
    <location>
        <begin position="189"/>
        <end position="213"/>
    </location>
</feature>
<name>A0A5J4WB25_9EUKA</name>
<keyword evidence="2" id="KW-0812">Transmembrane</keyword>
<evidence type="ECO:0000313" key="3">
    <source>
        <dbReference type="EMBL" id="KAA6392144.1"/>
    </source>
</evidence>
<reference evidence="3 4" key="1">
    <citation type="submission" date="2019-03" db="EMBL/GenBank/DDBJ databases">
        <title>Single cell metagenomics reveals metabolic interactions within the superorganism composed of flagellate Streblomastix strix and complex community of Bacteroidetes bacteria on its surface.</title>
        <authorList>
            <person name="Treitli S.C."/>
            <person name="Kolisko M."/>
            <person name="Husnik F."/>
            <person name="Keeling P."/>
            <person name="Hampl V."/>
        </authorList>
    </citation>
    <scope>NUCLEOTIDE SEQUENCE [LARGE SCALE GENOMIC DNA]</scope>
    <source>
        <strain evidence="3">ST1C</strain>
    </source>
</reference>
<feature type="region of interest" description="Disordered" evidence="1">
    <location>
        <begin position="418"/>
        <end position="446"/>
    </location>
</feature>
<protein>
    <recommendedName>
        <fullName evidence="5">Transmembrane protein</fullName>
    </recommendedName>
</protein>
<dbReference type="AlphaFoldDB" id="A0A5J4WB25"/>
<evidence type="ECO:0000256" key="1">
    <source>
        <dbReference type="SAM" id="MobiDB-lite"/>
    </source>
</evidence>
<proteinExistence type="predicted"/>
<accession>A0A5J4WB25</accession>
<evidence type="ECO:0008006" key="5">
    <source>
        <dbReference type="Google" id="ProtNLM"/>
    </source>
</evidence>